<organism evidence="1 2">
    <name type="scientific">Candidatus Acidifodinimicrobium mancum</name>
    <dbReference type="NCBI Taxonomy" id="2898728"/>
    <lineage>
        <taxon>Archaea</taxon>
        <taxon>Candidatus Parvarchaeota</taxon>
        <taxon>Candidatus Acidifodinimicrobiaceae</taxon>
        <taxon>Candidatus Acidifodinimicrobium</taxon>
    </lineage>
</organism>
<sequence length="678" mass="77960">YKKNHVRIRNKNKILRAAKMKSLDEIVNAVGKYEKYDTNLAYIFSWYLAWSTYLKDYDDDRILKIAKFMSLDGIVDVVGGYKDNVAPKGFWNLLYSAFYDGDKNIVKVWADTIAMYKRSAAVKVSEELYRLVEEADYGDDHGNKYKKEVLDIGKTLQSDEIIRVIDRYKANIKSDIIESLSDIYKLTHDKDKSFGFARVISQDKIVNIIQKYDIDVAEKTLDTLSLIYSYTGDGEVILEFANKLEKYGGKDVDNALDTLEDVISYVQDSDLYYGDITAISNAITPICHIMNKVDRSIQNISETLKPEEFMQIHNEGLDTLIENNDHFDAVAAYVRSNGKLPLPTKDNINEYSKIAGKYLSEIYGVKQQLNNRRLYLFFSLKNKDRKSLVPLVNNSYEKDRKLYSILIKDDEDRSVYIDRSRLPYLSVIAVIGSRDPAIENEAIKYISKIVGEKEIRIARNSFNSKYKSKRKEIVDYIRKDDIDSAIKTLKVLNDETISDVLMAADYRDEKLHGKYILSAVESNNPLDYDSKVQMACVYLPEDFKEGIHGYCKDYYSEGKEKGFTLVRYDIGGKALGSAICYMEKDSFLVDSVEGHRVFRKPEIFFTVYQDLVGRARSKGARRIIFNKDVSNETAKDFIDYLDKTKYKLGLNLEVINVRLDTAGYIESSEESDGYTLNL</sequence>
<accession>A0A8T3UPM2</accession>
<dbReference type="Proteomes" id="UP000763484">
    <property type="component" value="Unassembled WGS sequence"/>
</dbReference>
<dbReference type="EMBL" id="JADFAQ010000006">
    <property type="protein sequence ID" value="MBE5727832.1"/>
    <property type="molecule type" value="Genomic_DNA"/>
</dbReference>
<feature type="non-terminal residue" evidence="1">
    <location>
        <position position="1"/>
    </location>
</feature>
<evidence type="ECO:0000313" key="1">
    <source>
        <dbReference type="EMBL" id="MBE5727832.1"/>
    </source>
</evidence>
<gene>
    <name evidence="1" type="ORF">IHE50_00220</name>
</gene>
<proteinExistence type="predicted"/>
<name>A0A8T3UPM2_9ARCH</name>
<evidence type="ECO:0000313" key="2">
    <source>
        <dbReference type="Proteomes" id="UP000763484"/>
    </source>
</evidence>
<reference evidence="1 2" key="1">
    <citation type="submission" date="2020-09" db="EMBL/GenBank/DDBJ databases">
        <title>Genomic characterization of a novel Parvarchaeota family in acid mine drainage sediments.</title>
        <authorList>
            <person name="Luo Z.-H."/>
        </authorList>
    </citation>
    <scope>NUCLEOTIDE SEQUENCE [LARGE SCALE GENOMIC DNA]</scope>
    <source>
        <strain evidence="1">TL1-5_bins.178</strain>
    </source>
</reference>
<protein>
    <submittedName>
        <fullName evidence="1">Uncharacterized protein</fullName>
    </submittedName>
</protein>
<comment type="caution">
    <text evidence="1">The sequence shown here is derived from an EMBL/GenBank/DDBJ whole genome shotgun (WGS) entry which is preliminary data.</text>
</comment>
<dbReference type="AlphaFoldDB" id="A0A8T3UPM2"/>